<feature type="domain" description="SGNH hydrolase-type esterase" evidence="1">
    <location>
        <begin position="10"/>
        <end position="205"/>
    </location>
</feature>
<keyword evidence="3" id="KW-1185">Reference proteome</keyword>
<dbReference type="EMBL" id="CYKH01000809">
    <property type="protein sequence ID" value="CUG43119.1"/>
    <property type="molecule type" value="Genomic_DNA"/>
</dbReference>
<dbReference type="InterPro" id="IPR036514">
    <property type="entry name" value="SGNH_hydro_sf"/>
</dbReference>
<proteinExistence type="predicted"/>
<evidence type="ECO:0000259" key="1">
    <source>
        <dbReference type="Pfam" id="PF13472"/>
    </source>
</evidence>
<evidence type="ECO:0000313" key="3">
    <source>
        <dbReference type="Proteomes" id="UP000051952"/>
    </source>
</evidence>
<dbReference type="VEuPathDB" id="TriTrypDB:BSAL_79245"/>
<evidence type="ECO:0000313" key="2">
    <source>
        <dbReference type="EMBL" id="CUG43119.1"/>
    </source>
</evidence>
<dbReference type="Proteomes" id="UP000051952">
    <property type="component" value="Unassembled WGS sequence"/>
</dbReference>
<reference evidence="3" key="1">
    <citation type="submission" date="2015-09" db="EMBL/GenBank/DDBJ databases">
        <authorList>
            <consortium name="Pathogen Informatics"/>
        </authorList>
    </citation>
    <scope>NUCLEOTIDE SEQUENCE [LARGE SCALE GENOMIC DNA]</scope>
    <source>
        <strain evidence="3">Lake Konstanz</strain>
    </source>
</reference>
<dbReference type="OMA" id="TGDSHTE"/>
<dbReference type="AlphaFoldDB" id="A0A0S4J0U3"/>
<dbReference type="Pfam" id="PF13472">
    <property type="entry name" value="Lipase_GDSL_2"/>
    <property type="match status" value="1"/>
</dbReference>
<gene>
    <name evidence="2" type="ORF">BSAL_79245</name>
</gene>
<dbReference type="Gene3D" id="3.40.50.1110">
    <property type="entry name" value="SGNH hydrolase"/>
    <property type="match status" value="1"/>
</dbReference>
<dbReference type="InterPro" id="IPR013830">
    <property type="entry name" value="SGNH_hydro"/>
</dbReference>
<dbReference type="SUPFAM" id="SSF52266">
    <property type="entry name" value="SGNH hydrolase"/>
    <property type="match status" value="1"/>
</dbReference>
<dbReference type="PANTHER" id="PTHR14209">
    <property type="entry name" value="ISOAMYL ACETATE-HYDROLYZING ESTERASE 1"/>
    <property type="match status" value="1"/>
</dbReference>
<protein>
    <submittedName>
        <fullName evidence="2">Esterase, putative</fullName>
    </submittedName>
</protein>
<sequence>MPPRKNILIVGDSLTEFGYDNRWVSNLQHEYQRRADVVARGFSGYNTRWVLEMLNDDARSEIVVPVTQSLFCAVFLGANDAAAGFATEVPLEEYQSNLRGIIRALREKAHPEFGVVVVTPPPVDQEVLLAYTIANWNPAATCSPRTLEHTKLYRDAALQVAQEEGCVAVDLYKVFLGDDVAQSFAPNQPWSKYFPDGLHFNDEGGKLISTALLAALPDDCKAASLPMDAPDWLELASRTS</sequence>
<dbReference type="InterPro" id="IPR045136">
    <property type="entry name" value="Iah1-like"/>
</dbReference>
<dbReference type="PANTHER" id="PTHR14209:SF19">
    <property type="entry name" value="ISOAMYL ACETATE-HYDROLYZING ESTERASE 1 HOMOLOG"/>
    <property type="match status" value="1"/>
</dbReference>
<name>A0A0S4J0U3_BODSA</name>
<accession>A0A0S4J0U3</accession>
<organism evidence="2 3">
    <name type="scientific">Bodo saltans</name>
    <name type="common">Flagellated protozoan</name>
    <dbReference type="NCBI Taxonomy" id="75058"/>
    <lineage>
        <taxon>Eukaryota</taxon>
        <taxon>Discoba</taxon>
        <taxon>Euglenozoa</taxon>
        <taxon>Kinetoplastea</taxon>
        <taxon>Metakinetoplastina</taxon>
        <taxon>Eubodonida</taxon>
        <taxon>Bodonidae</taxon>
        <taxon>Bodo</taxon>
    </lineage>
</organism>
<dbReference type="OrthoDB" id="257033at2759"/>